<evidence type="ECO:0008006" key="3">
    <source>
        <dbReference type="Google" id="ProtNLM"/>
    </source>
</evidence>
<name>A0A438JCI6_VITVI</name>
<accession>A0A438JCI6</accession>
<reference evidence="1 2" key="1">
    <citation type="journal article" date="2018" name="PLoS Genet.">
        <title>Population sequencing reveals clonal diversity and ancestral inbreeding in the grapevine cultivar Chardonnay.</title>
        <authorList>
            <person name="Roach M.J."/>
            <person name="Johnson D.L."/>
            <person name="Bohlmann J."/>
            <person name="van Vuuren H.J."/>
            <person name="Jones S.J."/>
            <person name="Pretorius I.S."/>
            <person name="Schmidt S.A."/>
            <person name="Borneman A.R."/>
        </authorList>
    </citation>
    <scope>NUCLEOTIDE SEQUENCE [LARGE SCALE GENOMIC DNA]</scope>
    <source>
        <strain evidence="2">cv. Chardonnay</strain>
        <tissue evidence="1">Leaf</tissue>
    </source>
</reference>
<evidence type="ECO:0000313" key="2">
    <source>
        <dbReference type="Proteomes" id="UP000288805"/>
    </source>
</evidence>
<organism evidence="1 2">
    <name type="scientific">Vitis vinifera</name>
    <name type="common">Grape</name>
    <dbReference type="NCBI Taxonomy" id="29760"/>
    <lineage>
        <taxon>Eukaryota</taxon>
        <taxon>Viridiplantae</taxon>
        <taxon>Streptophyta</taxon>
        <taxon>Embryophyta</taxon>
        <taxon>Tracheophyta</taxon>
        <taxon>Spermatophyta</taxon>
        <taxon>Magnoliopsida</taxon>
        <taxon>eudicotyledons</taxon>
        <taxon>Gunneridae</taxon>
        <taxon>Pentapetalae</taxon>
        <taxon>rosids</taxon>
        <taxon>Vitales</taxon>
        <taxon>Vitaceae</taxon>
        <taxon>Viteae</taxon>
        <taxon>Vitis</taxon>
    </lineage>
</organism>
<sequence length="359" mass="39708">MPWKKLKGIIVERSRGFTSWIRFGNSSLCWLLEGVEASCKLSLSINLSIVGRMEPREVFVSSKTEGRDRDSKRQKENSYIKVVKTRGVSRVRRLREAAWLQVGEEDMSKGRELLERCLVGRWGKVLVSDLDLCQSISEIGGVRMAKFPTSGNRHYMFCYSTVVEVLPRVSKVFPVSRNGSGKEKEVREKDGGGFTRRLCGGADAVNWAAYKDASKRRQKYGGKNNSNFGPAAKVNGTLGWVLKMAVERGPDEKGLLGIKEERGLTHLGPISNRLEPKAQKMPNEEGLLVFTEDCGPSHLGPLPNTHINCMEVGRPTLDSLKGPVEVGRPTIEDSSGVRARGSCCEVVCGCPKGVDFSFQ</sequence>
<protein>
    <recommendedName>
        <fullName evidence="3">DUF4283 domain-containing protein</fullName>
    </recommendedName>
</protein>
<comment type="caution">
    <text evidence="1">The sequence shown here is derived from an EMBL/GenBank/DDBJ whole genome shotgun (WGS) entry which is preliminary data.</text>
</comment>
<dbReference type="AlphaFoldDB" id="A0A438JCI6"/>
<gene>
    <name evidence="1" type="ORF">CK203_029562</name>
</gene>
<proteinExistence type="predicted"/>
<dbReference type="EMBL" id="QGNW01000050">
    <property type="protein sequence ID" value="RVX06665.1"/>
    <property type="molecule type" value="Genomic_DNA"/>
</dbReference>
<evidence type="ECO:0000313" key="1">
    <source>
        <dbReference type="EMBL" id="RVX06665.1"/>
    </source>
</evidence>
<dbReference type="Proteomes" id="UP000288805">
    <property type="component" value="Unassembled WGS sequence"/>
</dbReference>